<accession>A0A1D9QMS4</accession>
<organism evidence="1 2">
    <name type="scientific">Sclerotinia sclerotiorum (strain ATCC 18683 / 1980 / Ss-1)</name>
    <name type="common">White mold</name>
    <name type="synonym">Whetzelinia sclerotiorum</name>
    <dbReference type="NCBI Taxonomy" id="665079"/>
    <lineage>
        <taxon>Eukaryota</taxon>
        <taxon>Fungi</taxon>
        <taxon>Dikarya</taxon>
        <taxon>Ascomycota</taxon>
        <taxon>Pezizomycotina</taxon>
        <taxon>Leotiomycetes</taxon>
        <taxon>Helotiales</taxon>
        <taxon>Sclerotiniaceae</taxon>
        <taxon>Sclerotinia</taxon>
    </lineage>
</organism>
<proteinExistence type="predicted"/>
<dbReference type="PANTHER" id="PTHR10039">
    <property type="entry name" value="AMELOGENIN"/>
    <property type="match status" value="1"/>
</dbReference>
<sequence length="251" mass="29042">MAEFTEIYRLQVHGPSLSTLLDAYQQLAESIPLLSQYIYLFKGNSQMIHVLALFYEDILEFHRVALRVFSKPSNPSTLRRHMVTYISAWKKIFRATWKDFDSKFRHIIDGLGRHKTLVEGQATILQFEKQQMEHAKTETSFTAIQDSILSIQKYQREHLSHKKQFEAIEKEDNKRQRLALLDWLAATDPILDHETAVAMRADYSSSGNWILKECKTKGWLDPQQSTTPLLWINGIPGAGGATNLLYLRFVD</sequence>
<name>A0A1D9QMS4_SCLS1</name>
<evidence type="ECO:0000313" key="2">
    <source>
        <dbReference type="Proteomes" id="UP000177798"/>
    </source>
</evidence>
<gene>
    <name evidence="1" type="ORF">sscle_16g109490</name>
</gene>
<dbReference type="Proteomes" id="UP000177798">
    <property type="component" value="Chromosome 16"/>
</dbReference>
<protein>
    <submittedName>
        <fullName evidence="1">Uncharacterized protein</fullName>
    </submittedName>
</protein>
<dbReference type="AlphaFoldDB" id="A0A1D9QMS4"/>
<evidence type="ECO:0000313" key="1">
    <source>
        <dbReference type="EMBL" id="APA16179.1"/>
    </source>
</evidence>
<dbReference type="OrthoDB" id="21416at2759"/>
<dbReference type="VEuPathDB" id="FungiDB:sscle_16g109490"/>
<reference evidence="2" key="1">
    <citation type="journal article" date="2017" name="Genome Biol. Evol.">
        <title>The complete genome sequence of the phytopathogenic fungus Sclerotinia sclerotiorum reveals insights into the genome architecture of broad host range pathogens.</title>
        <authorList>
            <person name="Derbyshire M."/>
            <person name="Denton-Giles M."/>
            <person name="Hegedus D."/>
            <person name="Seifbarghy S."/>
            <person name="Rollins J."/>
            <person name="van Kan J."/>
            <person name="Seidl M.F."/>
            <person name="Faino L."/>
            <person name="Mbengue M."/>
            <person name="Navaud O."/>
            <person name="Raffaele S."/>
            <person name="Hammond-Kosack K."/>
            <person name="Heard S."/>
            <person name="Oliver R."/>
        </authorList>
    </citation>
    <scope>NUCLEOTIDE SEQUENCE [LARGE SCALE GENOMIC DNA]</scope>
    <source>
        <strain evidence="2">ATCC 18683 / 1980 / Ss-1</strain>
    </source>
</reference>
<dbReference type="EMBL" id="CP017829">
    <property type="protein sequence ID" value="APA16179.1"/>
    <property type="molecule type" value="Genomic_DNA"/>
</dbReference>